<dbReference type="Pfam" id="PF00441">
    <property type="entry name" value="Acyl-CoA_dh_1"/>
    <property type="match status" value="1"/>
</dbReference>
<dbReference type="InterPro" id="IPR006091">
    <property type="entry name" value="Acyl-CoA_Oxase/DH_mid-dom"/>
</dbReference>
<dbReference type="SUPFAM" id="SSF47203">
    <property type="entry name" value="Acyl-CoA dehydrogenase C-terminal domain-like"/>
    <property type="match status" value="1"/>
</dbReference>
<evidence type="ECO:0000259" key="8">
    <source>
        <dbReference type="Pfam" id="PF02771"/>
    </source>
</evidence>
<comment type="similarity">
    <text evidence="2">Belongs to the acyl-CoA dehydrogenase family.</text>
</comment>
<feature type="domain" description="Acyl-CoA dehydrogenase/oxidase C-terminal" evidence="6">
    <location>
        <begin position="246"/>
        <end position="408"/>
    </location>
</feature>
<evidence type="ECO:0000313" key="10">
    <source>
        <dbReference type="EMBL" id="CAG7579776.1"/>
    </source>
</evidence>
<dbReference type="Pfam" id="PF21263">
    <property type="entry name" value="Acyl-CoA-dh_C"/>
    <property type="match status" value="1"/>
</dbReference>
<evidence type="ECO:0000256" key="4">
    <source>
        <dbReference type="ARBA" id="ARBA00022827"/>
    </source>
</evidence>
<dbReference type="Gene3D" id="1.10.540.10">
    <property type="entry name" value="Acyl-CoA dehydrogenase/oxidase, N-terminal domain"/>
    <property type="match status" value="1"/>
</dbReference>
<keyword evidence="4" id="KW-0274">FAD</keyword>
<dbReference type="InterPro" id="IPR036250">
    <property type="entry name" value="AcylCo_DH-like_C"/>
</dbReference>
<feature type="domain" description="Acyl-CoA oxidase/dehydrogenase middle" evidence="7">
    <location>
        <begin position="139"/>
        <end position="233"/>
    </location>
</feature>
<dbReference type="InterPro" id="IPR049426">
    <property type="entry name" value="Acyl-CoA-dh-like_C"/>
</dbReference>
<gene>
    <name evidence="10" type="primary">fadE</name>
    <name evidence="10" type="ORF">SLAVMIC_00088</name>
</gene>
<dbReference type="EC" id="1.3.99.-" evidence="10"/>
<dbReference type="Pfam" id="PF02771">
    <property type="entry name" value="Acyl-CoA_dh_N"/>
    <property type="match status" value="1"/>
</dbReference>
<name>A0A8D9FPY0_9VIRU</name>
<dbReference type="PROSITE" id="PS00073">
    <property type="entry name" value="ACYL_COA_DH_2"/>
    <property type="match status" value="1"/>
</dbReference>
<dbReference type="InterPro" id="IPR006089">
    <property type="entry name" value="Acyl-CoA_DH_CS"/>
</dbReference>
<dbReference type="PANTHER" id="PTHR43884:SF12">
    <property type="entry name" value="ISOVALERYL-COA DEHYDROGENASE, MITOCHONDRIAL-RELATED"/>
    <property type="match status" value="1"/>
</dbReference>
<dbReference type="GO" id="GO:0050660">
    <property type="term" value="F:flavin adenine dinucleotide binding"/>
    <property type="evidence" value="ECO:0007669"/>
    <property type="project" value="InterPro"/>
</dbReference>
<dbReference type="GO" id="GO:0003995">
    <property type="term" value="F:acyl-CoA dehydrogenase activity"/>
    <property type="evidence" value="ECO:0007669"/>
    <property type="project" value="InterPro"/>
</dbReference>
<dbReference type="Gene3D" id="2.40.110.10">
    <property type="entry name" value="Butyryl-CoA Dehydrogenase, subunit A, domain 2"/>
    <property type="match status" value="1"/>
</dbReference>
<dbReference type="InterPro" id="IPR037069">
    <property type="entry name" value="AcylCoA_DH/ox_N_sf"/>
</dbReference>
<feature type="domain" description="Acyl-CoA dehydrogenase/oxidase N-terminal" evidence="8">
    <location>
        <begin position="23"/>
        <end position="135"/>
    </location>
</feature>
<keyword evidence="5 10" id="KW-0560">Oxidoreductase</keyword>
<dbReference type="FunFam" id="1.10.540.10:FF:000001">
    <property type="entry name" value="Very long-chain-specific acyl-CoA dehydrogenase, mitochondrial"/>
    <property type="match status" value="1"/>
</dbReference>
<proteinExistence type="inferred from homology"/>
<dbReference type="InterPro" id="IPR009100">
    <property type="entry name" value="AcylCoA_DH/oxidase_NM_dom_sf"/>
</dbReference>
<evidence type="ECO:0000256" key="5">
    <source>
        <dbReference type="ARBA" id="ARBA00023002"/>
    </source>
</evidence>
<dbReference type="Pfam" id="PF02770">
    <property type="entry name" value="Acyl-CoA_dh_M"/>
    <property type="match status" value="1"/>
</dbReference>
<dbReference type="InterPro" id="IPR046373">
    <property type="entry name" value="Acyl-CoA_Oxase/DH_mid-dom_sf"/>
</dbReference>
<dbReference type="InterPro" id="IPR009075">
    <property type="entry name" value="AcylCo_DH/oxidase_C"/>
</dbReference>
<reference evidence="10" key="1">
    <citation type="submission" date="2021-06" db="EMBL/GenBank/DDBJ databases">
        <authorList>
            <person name="Gannon L."/>
            <person name="Redgwell R T."/>
            <person name="Michniewski S."/>
            <person name="Harrison D C."/>
            <person name="Millard A."/>
        </authorList>
    </citation>
    <scope>NUCLEOTIDE SEQUENCE</scope>
</reference>
<organism evidence="10">
    <name type="scientific">uncultured marine phage</name>
    <dbReference type="NCBI Taxonomy" id="707152"/>
    <lineage>
        <taxon>Viruses</taxon>
        <taxon>environmental samples</taxon>
    </lineage>
</organism>
<evidence type="ECO:0000259" key="6">
    <source>
        <dbReference type="Pfam" id="PF00441"/>
    </source>
</evidence>
<keyword evidence="3" id="KW-0285">Flavoprotein</keyword>
<evidence type="ECO:0000256" key="1">
    <source>
        <dbReference type="ARBA" id="ARBA00001974"/>
    </source>
</evidence>
<protein>
    <submittedName>
        <fullName evidence="10">Putative acyl-CoA dehydrogenase</fullName>
        <ecNumber evidence="10">1.3.99.-</ecNumber>
    </submittedName>
</protein>
<evidence type="ECO:0000259" key="9">
    <source>
        <dbReference type="Pfam" id="PF21263"/>
    </source>
</evidence>
<dbReference type="EMBL" id="OU342829">
    <property type="protein sequence ID" value="CAG7579776.1"/>
    <property type="molecule type" value="Genomic_DNA"/>
</dbReference>
<sequence length="588" mass="65143">MNGGEYLIKDTSFEDVFIPEEFNEEQKMIEETCKIFIEQEVYPNLDKIDNMEEGFMQSLLDKAGELGILSISIPEQYGGMGADFLTSMLSTEATGSGHSFAVALSAHTGIGTLPILYYGNDKQKEKYIPSLATGEKKAAYCLTEPGSGSDANSGKTKAVLSEDGKHYILNGQKMWITNGGFADIMTVFAKIGDDKNLSAFIIESDWEGVSSNPEEKKMGIKGSSTRQIFYNNVKVPVENLLGEREGGFKIALNILNVGRLKLAGATLGSSKKVITQSVEYANEREQFGRSIAKYGAIKNKLADQTIKTFATESALYRVCSDVQNKIDSLVEGGMDKQKATLEGVKEFASEAAILKVHGSETLDFVVDEGVQIYGGMGFSAEAPMERAYRDSRINRIFEGTNEINRMLAVDIILKKAMKGQLDLMTHATKVAGELMAIPDFGDPDTTLFASEKKYINNFKKAILMTAGGAVQKLMMSLSKEQEILMGISDMMMDTYVAESMLLRVEKLVSMRGEENCKTELAILRSYIYDSCDRINKCGKDLINSFSGEDEARMMLMGLKRFTKHELFNIKDTKRYIAEQLISENKYNL</sequence>
<dbReference type="FunFam" id="2.40.110.10:FF:000006">
    <property type="entry name" value="very long-chain specific acyl-CoA dehydrogenase, mitochondrial"/>
    <property type="match status" value="1"/>
</dbReference>
<accession>A0A8D9FPY0</accession>
<evidence type="ECO:0000256" key="3">
    <source>
        <dbReference type="ARBA" id="ARBA00022630"/>
    </source>
</evidence>
<dbReference type="Gene3D" id="1.20.140.10">
    <property type="entry name" value="Butyryl-CoA Dehydrogenase, subunit A, domain 3"/>
    <property type="match status" value="2"/>
</dbReference>
<dbReference type="SUPFAM" id="SSF56645">
    <property type="entry name" value="Acyl-CoA dehydrogenase NM domain-like"/>
    <property type="match status" value="1"/>
</dbReference>
<evidence type="ECO:0000259" key="7">
    <source>
        <dbReference type="Pfam" id="PF02770"/>
    </source>
</evidence>
<dbReference type="InterPro" id="IPR013786">
    <property type="entry name" value="AcylCoA_DH/ox_N"/>
</dbReference>
<dbReference type="FunFam" id="1.20.140.10:FF:000019">
    <property type="entry name" value="Acyl-CoA dehydrogenase"/>
    <property type="match status" value="1"/>
</dbReference>
<feature type="domain" description="Acyl-CoA dehydrogenase-like C-terminal" evidence="9">
    <location>
        <begin position="457"/>
        <end position="560"/>
    </location>
</feature>
<comment type="cofactor">
    <cofactor evidence="1">
        <name>FAD</name>
        <dbReference type="ChEBI" id="CHEBI:57692"/>
    </cofactor>
</comment>
<dbReference type="PROSITE" id="PS00072">
    <property type="entry name" value="ACYL_COA_DH_1"/>
    <property type="match status" value="1"/>
</dbReference>
<evidence type="ECO:0000256" key="2">
    <source>
        <dbReference type="ARBA" id="ARBA00009347"/>
    </source>
</evidence>
<dbReference type="PANTHER" id="PTHR43884">
    <property type="entry name" value="ACYL-COA DEHYDROGENASE"/>
    <property type="match status" value="1"/>
</dbReference>